<dbReference type="PANTHER" id="PTHR32305">
    <property type="match status" value="1"/>
</dbReference>
<evidence type="ECO:0000256" key="3">
    <source>
        <dbReference type="ARBA" id="ARBA00022525"/>
    </source>
</evidence>
<gene>
    <name evidence="8" type="ORF">RD110_05990</name>
</gene>
<sequence>MPLTSHSLTVESEVIPVVNGQPALEPVRLSGHEGVNSLFAYELLLKTPDSLNLGASEAADFDLDAFIGREIRCRIQLDGAGAFLPGAVGDAADHVGAGAREINALVADAAFWGEEGRFSQYRLTLRPWLHLATLNTDCRIFQNQTVVELLDTLLADYPFPVDKRLIDTYPVRDYQTQFNESDFAFFSRLCEEWGINYFFEHDNGRHRLVLIDNMGAHLKNPSAAYQAVDYHPPGWKTDAEYIHSFLPQHRLTSGRYSTRDYDYTRPRADLSASRKDPRPTGQNDAEVYQWHDGVAGSHYAQPKAGTAEANDPQAEARQFALLRMQALRSHGARAQGSGNLRGMVPGCSFTLQNHPRHQANGDYLVLDTRFLIEDVGQASQVKDAAALRKQAWRVEVDFTAHPMAETLRPAPTQAKPRSAGPQSALVVGPAGENLWTDQLGRIKVQFPWDREGQKNQHSSCWVRVSSPWAGNQLGGVQLPRIGQEVLIDFIGGDMDLPVCTGRVHNQVNLPPWSLPEQAALSGWRSRELNPEGGNSAAGRSNHLLLDDTAGKIQAQLKSDHRHSQLSLGHITRIEDHAGRKDARGEGFELATEAHGVIRAGEGMLITTEARPRAAGHAKAMEETVARLTEGRDQHASLGSAALEAKAQDTGDQDRVAQALTAQNESIRGTATGREGHFPELDEPHLVVASAAGIETSSAQSTHLQAGEHVALTSGAHTSLTARQSILASAKQAIRLFAYNAGMRLVAFCGNIEIKALKNSIAILAQLNITQTADSINITARKELMLNGAGSYFKLNAGGIEGGTQGQHRVFAANHAWVGPKNAPTMPLTGDSSLEEGPSARSFVLRSHAENGRPMAMEPYTLYRDGAEIGKGVTDAQGRVLIDDHRPGTSAYRIKLTNGNTFDLPVTAQLQGVDQHLSAKGYRAAQGDASDRRHHYQQGQGGPDET</sequence>
<evidence type="ECO:0000256" key="2">
    <source>
        <dbReference type="ARBA" id="ARBA00005558"/>
    </source>
</evidence>
<dbReference type="InterPro" id="IPR006531">
    <property type="entry name" value="Gp5/Vgr_OB"/>
</dbReference>
<dbReference type="KEGG" id="rhy:RD110_05990"/>
<protein>
    <submittedName>
        <fullName evidence="8">Type VI secretion protein ImpA</fullName>
    </submittedName>
</protein>
<feature type="region of interest" description="Disordered" evidence="4">
    <location>
        <begin position="922"/>
        <end position="945"/>
    </location>
</feature>
<feature type="domain" description="Gp5/Type VI secretion system Vgr protein OB-fold" evidence="5">
    <location>
        <begin position="436"/>
        <end position="503"/>
    </location>
</feature>
<dbReference type="STRING" id="1842727.RD110_05990"/>
<dbReference type="Proteomes" id="UP000186609">
    <property type="component" value="Chromosome"/>
</dbReference>
<keyword evidence="9" id="KW-1185">Reference proteome</keyword>
<feature type="compositionally biased region" description="Basic and acidic residues" evidence="4">
    <location>
        <begin position="264"/>
        <end position="278"/>
    </location>
</feature>
<dbReference type="NCBIfam" id="TIGR01646">
    <property type="entry name" value="vgr_GE"/>
    <property type="match status" value="1"/>
</dbReference>
<dbReference type="SUPFAM" id="SSF69279">
    <property type="entry name" value="Phage tail proteins"/>
    <property type="match status" value="2"/>
</dbReference>
<accession>A0A1P8JSS2</accession>
<dbReference type="GO" id="GO:0005576">
    <property type="term" value="C:extracellular region"/>
    <property type="evidence" value="ECO:0007669"/>
    <property type="project" value="UniProtKB-SubCell"/>
</dbReference>
<dbReference type="Pfam" id="PF10106">
    <property type="entry name" value="DUF2345"/>
    <property type="match status" value="1"/>
</dbReference>
<dbReference type="AlphaFoldDB" id="A0A1P8JSS2"/>
<dbReference type="InterPro" id="IPR050708">
    <property type="entry name" value="T6SS_VgrG/RHS"/>
</dbReference>
<dbReference type="Pfam" id="PF05954">
    <property type="entry name" value="Phage_GPD"/>
    <property type="match status" value="1"/>
</dbReference>
<feature type="domain" description="DUF2345" evidence="6">
    <location>
        <begin position="674"/>
        <end position="820"/>
    </location>
</feature>
<dbReference type="Gene3D" id="2.30.110.50">
    <property type="match status" value="1"/>
</dbReference>
<name>A0A1P8JSS2_9BURK</name>
<evidence type="ECO:0000259" key="7">
    <source>
        <dbReference type="Pfam" id="PF13296"/>
    </source>
</evidence>
<dbReference type="RefSeq" id="WP_076197614.1">
    <property type="nucleotide sequence ID" value="NZ_CP019236.1"/>
</dbReference>
<evidence type="ECO:0000259" key="5">
    <source>
        <dbReference type="Pfam" id="PF04717"/>
    </source>
</evidence>
<dbReference type="Pfam" id="PF13296">
    <property type="entry name" value="T6SS_Vgr"/>
    <property type="match status" value="1"/>
</dbReference>
<evidence type="ECO:0000259" key="6">
    <source>
        <dbReference type="Pfam" id="PF10106"/>
    </source>
</evidence>
<dbReference type="SUPFAM" id="SSF69255">
    <property type="entry name" value="gp5 N-terminal domain-like"/>
    <property type="match status" value="1"/>
</dbReference>
<comment type="similarity">
    <text evidence="2">Belongs to the VgrG protein family.</text>
</comment>
<feature type="region of interest" description="Disordered" evidence="4">
    <location>
        <begin position="264"/>
        <end position="283"/>
    </location>
</feature>
<dbReference type="Pfam" id="PF04717">
    <property type="entry name" value="Phage_base_V"/>
    <property type="match status" value="1"/>
</dbReference>
<dbReference type="InterPro" id="IPR006533">
    <property type="entry name" value="T6SS_Vgr_RhsGE"/>
</dbReference>
<dbReference type="Gene3D" id="4.10.220.110">
    <property type="match status" value="1"/>
</dbReference>
<evidence type="ECO:0000256" key="1">
    <source>
        <dbReference type="ARBA" id="ARBA00004613"/>
    </source>
</evidence>
<dbReference type="SUPFAM" id="SSF69349">
    <property type="entry name" value="Phage fibre proteins"/>
    <property type="match status" value="1"/>
</dbReference>
<evidence type="ECO:0000256" key="4">
    <source>
        <dbReference type="SAM" id="MobiDB-lite"/>
    </source>
</evidence>
<evidence type="ECO:0000313" key="9">
    <source>
        <dbReference type="Proteomes" id="UP000186609"/>
    </source>
</evidence>
<reference evidence="8 9" key="1">
    <citation type="submission" date="2017-01" db="EMBL/GenBank/DDBJ databases">
        <authorList>
            <person name="Mah S.A."/>
            <person name="Swanson W.J."/>
            <person name="Moy G.W."/>
            <person name="Vacquier V.D."/>
        </authorList>
    </citation>
    <scope>NUCLEOTIDE SEQUENCE [LARGE SCALE GENOMIC DNA]</scope>
    <source>
        <strain evidence="8 9">DCY110</strain>
    </source>
</reference>
<feature type="domain" description="Putative type VI secretion system Rhs element associated Vgr" evidence="7">
    <location>
        <begin position="537"/>
        <end position="641"/>
    </location>
</feature>
<comment type="subcellular location">
    <subcellularLocation>
        <location evidence="1">Secreted</location>
    </subcellularLocation>
</comment>
<dbReference type="InterPro" id="IPR018769">
    <property type="entry name" value="VgrG2_DUF2345"/>
</dbReference>
<dbReference type="InterPro" id="IPR037026">
    <property type="entry name" value="Vgr_OB-fold_dom_sf"/>
</dbReference>
<dbReference type="InterPro" id="IPR017847">
    <property type="entry name" value="T6SS_RhsGE_Vgr_subset"/>
</dbReference>
<dbReference type="Gene3D" id="2.40.50.230">
    <property type="entry name" value="Gp5 N-terminal domain"/>
    <property type="match status" value="1"/>
</dbReference>
<keyword evidence="3" id="KW-0964">Secreted</keyword>
<organism evidence="8 9">
    <name type="scientific">Rhodoferax koreensis</name>
    <dbReference type="NCBI Taxonomy" id="1842727"/>
    <lineage>
        <taxon>Bacteria</taxon>
        <taxon>Pseudomonadati</taxon>
        <taxon>Pseudomonadota</taxon>
        <taxon>Betaproteobacteria</taxon>
        <taxon>Burkholderiales</taxon>
        <taxon>Comamonadaceae</taxon>
        <taxon>Rhodoferax</taxon>
    </lineage>
</organism>
<evidence type="ECO:0000313" key="8">
    <source>
        <dbReference type="EMBL" id="APW36799.1"/>
    </source>
</evidence>
<dbReference type="EMBL" id="CP019236">
    <property type="protein sequence ID" value="APW36799.1"/>
    <property type="molecule type" value="Genomic_DNA"/>
</dbReference>
<dbReference type="NCBIfam" id="TIGR03361">
    <property type="entry name" value="VI_Rhs_Vgr"/>
    <property type="match status" value="1"/>
</dbReference>
<dbReference type="Gene3D" id="3.55.50.10">
    <property type="entry name" value="Baseplate protein-like domains"/>
    <property type="match status" value="1"/>
</dbReference>
<proteinExistence type="inferred from homology"/>
<dbReference type="OrthoDB" id="1907165at2"/>
<dbReference type="PANTHER" id="PTHR32305:SF15">
    <property type="entry name" value="PROTEIN RHSA-RELATED"/>
    <property type="match status" value="1"/>
</dbReference>
<dbReference type="InterPro" id="IPR028244">
    <property type="entry name" value="T6SS_Rhs_Vgr_dom"/>
</dbReference>